<accession>A0AAI8QGP6</accession>
<gene>
    <name evidence="1" type="ORF">HCBAA847_0934</name>
    <name evidence="2" type="ORF">HCCG_01261</name>
</gene>
<evidence type="ECO:0000313" key="3">
    <source>
        <dbReference type="Proteomes" id="UP000005755"/>
    </source>
</evidence>
<protein>
    <submittedName>
        <fullName evidence="1">Uncharacterized protein</fullName>
    </submittedName>
</protein>
<dbReference type="AlphaFoldDB" id="A0AAI8QGP6"/>
<evidence type="ECO:0000313" key="4">
    <source>
        <dbReference type="Proteomes" id="UP000006036"/>
    </source>
</evidence>
<dbReference type="Proteomes" id="UP000006036">
    <property type="component" value="Chromosome 1"/>
</dbReference>
<evidence type="ECO:0000313" key="1">
    <source>
        <dbReference type="EMBL" id="BAM32172.1"/>
    </source>
</evidence>
<dbReference type="KEGG" id="hcb:HCBAA847_0934"/>
<dbReference type="RefSeq" id="WP_002956579.1">
    <property type="nucleotide sequence ID" value="NC_020555.1"/>
</dbReference>
<reference evidence="3" key="4">
    <citation type="journal article" date="2014" name="Genome Announc.">
        <title>Draft genome sequences of six enterohepatic helicobacter species isolated from humans and one from rhesus macaques.</title>
        <authorList>
            <person name="Shen Z."/>
            <person name="Sheh A."/>
            <person name="Young S.K."/>
            <person name="Abouelliel A."/>
            <person name="Ward D.V."/>
            <person name="Earl A.M."/>
            <person name="Fox J.G."/>
        </authorList>
    </citation>
    <scope>NUCLEOTIDE SEQUENCE [LARGE SCALE GENOMIC DNA]</scope>
    <source>
        <strain evidence="3">CCUG 18818</strain>
    </source>
</reference>
<reference evidence="2" key="1">
    <citation type="submission" date="2008-08" db="EMBL/GenBank/DDBJ databases">
        <title>Annotation of Helicobacter cinaedi strain CCUG 18818.</title>
        <authorList>
            <consortium name="The Broad Institute Genome Sequencing Platform"/>
            <person name="Fox J.G."/>
            <person name="Shen Z."/>
            <person name="Charoenlap N."/>
            <person name="Schauer D.B."/>
            <person name="Ward D."/>
            <person name="Mehta T."/>
            <person name="Young S."/>
            <person name="Jaffe D."/>
            <person name="Gnerre S."/>
            <person name="Berlin A."/>
            <person name="Heiman D."/>
            <person name="Hepburn T."/>
            <person name="Shea T."/>
            <person name="Sykes S."/>
            <person name="Alvarado L."/>
            <person name="Kodira C."/>
            <person name="Borodovsky M."/>
            <person name="Lander E."/>
            <person name="Galagan J."/>
            <person name="Nusbaum C."/>
            <person name="Birren B."/>
        </authorList>
    </citation>
    <scope>NUCLEOTIDE SEQUENCE</scope>
    <source>
        <strain evidence="2">CCUG 18818</strain>
    </source>
</reference>
<sequence>MFDLEYKNIFDSEINAKDILKIYKVYLFIEEKKIELEEYYSFLKYASYYFLYFYSLSVERGICDIEDGISVKKTYNEALETIRSYVEIERKKQGERFLENVLLKEKCYKFIC</sequence>
<name>A0AAI8QGP6_9HELI</name>
<proteinExistence type="predicted"/>
<keyword evidence="3" id="KW-1185">Reference proteome</keyword>
<evidence type="ECO:0000313" key="2">
    <source>
        <dbReference type="EMBL" id="EFR46714.1"/>
    </source>
</evidence>
<reference evidence="1 4" key="2">
    <citation type="journal article" date="2012" name="J. Bacteriol.">
        <title>Complete Genome Sequence of Helicobacter cinaedi Type Strain ATCC BAA-847.</title>
        <authorList>
            <person name="Miyoshi-Akiyama T."/>
            <person name="Takeshita N."/>
            <person name="Ohmagari N."/>
            <person name="Kirikae T."/>
        </authorList>
    </citation>
    <scope>NUCLEOTIDE SEQUENCE [LARGE SCALE GENOMIC DNA]</scope>
    <source>
        <strain evidence="1 4">ATCC BAA-847</strain>
    </source>
</reference>
<dbReference type="Proteomes" id="UP000005755">
    <property type="component" value="Unassembled WGS sequence"/>
</dbReference>
<reference evidence="1" key="3">
    <citation type="submission" date="2012-07" db="EMBL/GenBank/DDBJ databases">
        <authorList>
            <person name="Akiyama T."/>
            <person name="Takeshita N."/>
            <person name="Ohmagari N."/>
            <person name="Kirikae T."/>
        </authorList>
    </citation>
    <scope>NUCLEOTIDE SEQUENCE</scope>
    <source>
        <strain evidence="1">ATCC BAA-847</strain>
    </source>
</reference>
<dbReference type="EMBL" id="DS990392">
    <property type="protein sequence ID" value="EFR46714.1"/>
    <property type="molecule type" value="Genomic_DNA"/>
</dbReference>
<dbReference type="EMBL" id="AP012492">
    <property type="protein sequence ID" value="BAM32172.1"/>
    <property type="molecule type" value="Genomic_DNA"/>
</dbReference>
<organism evidence="1 4">
    <name type="scientific">Helicobacter cinaedi CCUG 18818 = ATCC BAA-847</name>
    <dbReference type="NCBI Taxonomy" id="537971"/>
    <lineage>
        <taxon>Bacteria</taxon>
        <taxon>Pseudomonadati</taxon>
        <taxon>Campylobacterota</taxon>
        <taxon>Epsilonproteobacteria</taxon>
        <taxon>Campylobacterales</taxon>
        <taxon>Helicobacteraceae</taxon>
        <taxon>Helicobacter</taxon>
    </lineage>
</organism>
<dbReference type="GeneID" id="66539525"/>